<feature type="domain" description="HTH tetR-type" evidence="3">
    <location>
        <begin position="3"/>
        <end position="63"/>
    </location>
</feature>
<keyword evidence="5" id="KW-1185">Reference proteome</keyword>
<sequence>MNLEKNTRLFNCLAQLHRNKQLDEISISELTDKANVSRMYFYRNFTSYKDIIDQHIEELLNHFSRIVTKRQDFSIESTTILFFETLQFDAESLSIFLNNGETSWIEHDFEIGLTKLIDQGIVHGLNDKYWRAFTAGGLSRVITVWLLSENLDSPKIMGKRISKIVI</sequence>
<dbReference type="GO" id="GO:0003677">
    <property type="term" value="F:DNA binding"/>
    <property type="evidence" value="ECO:0007669"/>
    <property type="project" value="UniProtKB-UniRule"/>
</dbReference>
<dbReference type="InterPro" id="IPR009057">
    <property type="entry name" value="Homeodomain-like_sf"/>
</dbReference>
<name>A0A0K2LBC2_9LACO</name>
<gene>
    <name evidence="4" type="ORF">JP39_04085</name>
</gene>
<evidence type="ECO:0000259" key="3">
    <source>
        <dbReference type="PROSITE" id="PS50977"/>
    </source>
</evidence>
<keyword evidence="1 2" id="KW-0238">DNA-binding</keyword>
<protein>
    <recommendedName>
        <fullName evidence="3">HTH tetR-type domain-containing protein</fullName>
    </recommendedName>
</protein>
<dbReference type="PROSITE" id="PS50977">
    <property type="entry name" value="HTH_TETR_2"/>
    <property type="match status" value="1"/>
</dbReference>
<proteinExistence type="predicted"/>
<dbReference type="AlphaFoldDB" id="A0A0K2LBC2"/>
<accession>A0A0K2LBC2</accession>
<evidence type="ECO:0000256" key="2">
    <source>
        <dbReference type="PROSITE-ProRule" id="PRU00335"/>
    </source>
</evidence>
<organism evidence="4 5">
    <name type="scientific">Companilactobacillus heilongjiangensis</name>
    <dbReference type="NCBI Taxonomy" id="1074467"/>
    <lineage>
        <taxon>Bacteria</taxon>
        <taxon>Bacillati</taxon>
        <taxon>Bacillota</taxon>
        <taxon>Bacilli</taxon>
        <taxon>Lactobacillales</taxon>
        <taxon>Lactobacillaceae</taxon>
        <taxon>Companilactobacillus</taxon>
    </lineage>
</organism>
<dbReference type="EMBL" id="CP012559">
    <property type="protein sequence ID" value="ALB28602.1"/>
    <property type="molecule type" value="Genomic_DNA"/>
</dbReference>
<evidence type="ECO:0000313" key="5">
    <source>
        <dbReference type="Proteomes" id="UP000061546"/>
    </source>
</evidence>
<dbReference type="SUPFAM" id="SSF46689">
    <property type="entry name" value="Homeodomain-like"/>
    <property type="match status" value="1"/>
</dbReference>
<dbReference type="KEGG" id="lhi:JP39_04085"/>
<dbReference type="RefSeq" id="WP_041500739.1">
    <property type="nucleotide sequence ID" value="NZ_BJDV01000012.1"/>
</dbReference>
<reference evidence="4 5" key="1">
    <citation type="submission" date="2015-08" db="EMBL/GenBank/DDBJ databases">
        <title>Genomic sequence of Lactobacillus heilongjiangensis DSM 28069, isolated from Chinese traditional pickle.</title>
        <authorList>
            <person name="Jiang X."/>
            <person name="Zheng B."/>
            <person name="Cheng H."/>
        </authorList>
    </citation>
    <scope>NUCLEOTIDE SEQUENCE [LARGE SCALE GENOMIC DNA]</scope>
    <source>
        <strain evidence="4 5">DSM 28069</strain>
    </source>
</reference>
<evidence type="ECO:0000256" key="1">
    <source>
        <dbReference type="ARBA" id="ARBA00023125"/>
    </source>
</evidence>
<evidence type="ECO:0000313" key="4">
    <source>
        <dbReference type="EMBL" id="ALB28602.1"/>
    </source>
</evidence>
<dbReference type="InterPro" id="IPR001647">
    <property type="entry name" value="HTH_TetR"/>
</dbReference>
<dbReference type="STRING" id="1074467.JP39_04085"/>
<dbReference type="Proteomes" id="UP000061546">
    <property type="component" value="Chromosome"/>
</dbReference>
<feature type="DNA-binding region" description="H-T-H motif" evidence="2">
    <location>
        <begin position="26"/>
        <end position="45"/>
    </location>
</feature>
<dbReference type="Gene3D" id="1.10.357.10">
    <property type="entry name" value="Tetracycline Repressor, domain 2"/>
    <property type="match status" value="1"/>
</dbReference>
<dbReference type="OrthoDB" id="9810250at2"/>